<evidence type="ECO:0000313" key="2">
    <source>
        <dbReference type="EMBL" id="KAK0643185.1"/>
    </source>
</evidence>
<accession>A0AA39Y280</accession>
<dbReference type="Proteomes" id="UP001174936">
    <property type="component" value="Unassembled WGS sequence"/>
</dbReference>
<organism evidence="2 3">
    <name type="scientific">Cercophora newfieldiana</name>
    <dbReference type="NCBI Taxonomy" id="92897"/>
    <lineage>
        <taxon>Eukaryota</taxon>
        <taxon>Fungi</taxon>
        <taxon>Dikarya</taxon>
        <taxon>Ascomycota</taxon>
        <taxon>Pezizomycotina</taxon>
        <taxon>Sordariomycetes</taxon>
        <taxon>Sordariomycetidae</taxon>
        <taxon>Sordariales</taxon>
        <taxon>Lasiosphaeriaceae</taxon>
        <taxon>Cercophora</taxon>
    </lineage>
</organism>
<gene>
    <name evidence="2" type="ORF">B0T16DRAFT_459355</name>
</gene>
<protein>
    <submittedName>
        <fullName evidence="2">Uncharacterized protein</fullName>
    </submittedName>
</protein>
<proteinExistence type="predicted"/>
<reference evidence="2" key="1">
    <citation type="submission" date="2023-06" db="EMBL/GenBank/DDBJ databases">
        <title>Genome-scale phylogeny and comparative genomics of the fungal order Sordariales.</title>
        <authorList>
            <consortium name="Lawrence Berkeley National Laboratory"/>
            <person name="Hensen N."/>
            <person name="Bonometti L."/>
            <person name="Westerberg I."/>
            <person name="Brannstrom I.O."/>
            <person name="Guillou S."/>
            <person name="Cros-Aarteil S."/>
            <person name="Calhoun S."/>
            <person name="Haridas S."/>
            <person name="Kuo A."/>
            <person name="Mondo S."/>
            <person name="Pangilinan J."/>
            <person name="Riley R."/>
            <person name="Labutti K."/>
            <person name="Andreopoulos B."/>
            <person name="Lipzen A."/>
            <person name="Chen C."/>
            <person name="Yanf M."/>
            <person name="Daum C."/>
            <person name="Ng V."/>
            <person name="Clum A."/>
            <person name="Steindorff A."/>
            <person name="Ohm R."/>
            <person name="Martin F."/>
            <person name="Silar P."/>
            <person name="Natvig D."/>
            <person name="Lalanne C."/>
            <person name="Gautier V."/>
            <person name="Ament-Velasquez S.L."/>
            <person name="Kruys A."/>
            <person name="Hutchinson M.I."/>
            <person name="Powell A.J."/>
            <person name="Barry K."/>
            <person name="Miller A.N."/>
            <person name="Grigoriev I.V."/>
            <person name="Debuchy R."/>
            <person name="Gladieux P."/>
            <person name="Thoren M.H."/>
            <person name="Johannesson H."/>
        </authorList>
    </citation>
    <scope>NUCLEOTIDE SEQUENCE</scope>
    <source>
        <strain evidence="2">SMH2532-1</strain>
    </source>
</reference>
<sequence length="123" mass="13661">MRLALTAAALTALATTCVADSAGVFRACYGKYYTEPCEAQAVWFTDGNNHGIGNFNGGCRTDGLPPHMQELCIDWGKTRLHFRFTGQGKRYMIGRSNRRVGDFCPGRSYGCELHVWEEVGCSW</sequence>
<evidence type="ECO:0000256" key="1">
    <source>
        <dbReference type="SAM" id="SignalP"/>
    </source>
</evidence>
<feature type="chain" id="PRO_5041451845" evidence="1">
    <location>
        <begin position="20"/>
        <end position="123"/>
    </location>
</feature>
<keyword evidence="3" id="KW-1185">Reference proteome</keyword>
<keyword evidence="1" id="KW-0732">Signal</keyword>
<dbReference type="AlphaFoldDB" id="A0AA39Y280"/>
<dbReference type="EMBL" id="JAULSV010000005">
    <property type="protein sequence ID" value="KAK0643185.1"/>
    <property type="molecule type" value="Genomic_DNA"/>
</dbReference>
<evidence type="ECO:0000313" key="3">
    <source>
        <dbReference type="Proteomes" id="UP001174936"/>
    </source>
</evidence>
<feature type="signal peptide" evidence="1">
    <location>
        <begin position="1"/>
        <end position="19"/>
    </location>
</feature>
<comment type="caution">
    <text evidence="2">The sequence shown here is derived from an EMBL/GenBank/DDBJ whole genome shotgun (WGS) entry which is preliminary data.</text>
</comment>
<name>A0AA39Y280_9PEZI</name>